<dbReference type="RefSeq" id="WP_012648426.1">
    <property type="nucleotide sequence ID" value="NC_011979.1"/>
</dbReference>
<proteinExistence type="predicted"/>
<reference evidence="3 4" key="1">
    <citation type="submission" date="2009-01" db="EMBL/GenBank/DDBJ databases">
        <title>Complete sequence of Geobacter sp. FRC-32.</title>
        <authorList>
            <consortium name="US DOE Joint Genome Institute"/>
            <person name="Lucas S."/>
            <person name="Copeland A."/>
            <person name="Lapidus A."/>
            <person name="Glavina del Rio T."/>
            <person name="Dalin E."/>
            <person name="Tice H."/>
            <person name="Bruce D."/>
            <person name="Goodwin L."/>
            <person name="Pitluck S."/>
            <person name="Saunders E."/>
            <person name="Brettin T."/>
            <person name="Detter J.C."/>
            <person name="Han C."/>
            <person name="Larimer F."/>
            <person name="Land M."/>
            <person name="Hauser L."/>
            <person name="Kyrpides N."/>
            <person name="Ovchinnikova G."/>
            <person name="Kostka J."/>
            <person name="Richardson P."/>
        </authorList>
    </citation>
    <scope>NUCLEOTIDE SEQUENCE [LARGE SCALE GENOMIC DNA]</scope>
    <source>
        <strain evidence="4">DSM 22248 / JCM 15807 / FRC-32</strain>
    </source>
</reference>
<feature type="signal peptide" evidence="1">
    <location>
        <begin position="1"/>
        <end position="22"/>
    </location>
</feature>
<accession>B9M514</accession>
<evidence type="ECO:0000313" key="4">
    <source>
        <dbReference type="Proteomes" id="UP000007721"/>
    </source>
</evidence>
<dbReference type="HOGENOM" id="CLU_1459346_0_0_7"/>
<dbReference type="STRING" id="316067.Geob_3355"/>
<keyword evidence="4" id="KW-1185">Reference proteome</keyword>
<dbReference type="Gene3D" id="3.40.190.10">
    <property type="entry name" value="Periplasmic binding protein-like II"/>
    <property type="match status" value="1"/>
</dbReference>
<dbReference type="Proteomes" id="UP000007721">
    <property type="component" value="Chromosome"/>
</dbReference>
<dbReference type="EMBL" id="CP001390">
    <property type="protein sequence ID" value="ACM21698.1"/>
    <property type="molecule type" value="Genomic_DNA"/>
</dbReference>
<gene>
    <name evidence="3" type="ordered locus">Geob_3355</name>
</gene>
<sequence length="192" mass="21214">MKRLVVLVIFTLLAVMATQARACVGKVLYIGVTNSPNDQLLAEMISVLVTERTGTSVKILTFKTGAEIYNAVRHGQVGLIIENTDHGLELVKRPREANAKTAFEIVKREHRKTFNLVWLEPLGTLTGNGSSQLVAPVISLEILGNLPALPKLINKLTGIVNDNNYSRMVKMVKAEDKPNKLAREYLKAKKLI</sequence>
<organism evidence="3 4">
    <name type="scientific">Geotalea daltonii (strain DSM 22248 / JCM 15807 / FRC-32)</name>
    <name type="common">Geobacter daltonii</name>
    <dbReference type="NCBI Taxonomy" id="316067"/>
    <lineage>
        <taxon>Bacteria</taxon>
        <taxon>Pseudomonadati</taxon>
        <taxon>Thermodesulfobacteriota</taxon>
        <taxon>Desulfuromonadia</taxon>
        <taxon>Geobacterales</taxon>
        <taxon>Geobacteraceae</taxon>
        <taxon>Geotalea</taxon>
    </lineage>
</organism>
<keyword evidence="3" id="KW-0449">Lipoprotein</keyword>
<dbReference type="eggNOG" id="COG1732">
    <property type="taxonomic scope" value="Bacteria"/>
</dbReference>
<evidence type="ECO:0000313" key="3">
    <source>
        <dbReference type="EMBL" id="ACM21698.1"/>
    </source>
</evidence>
<evidence type="ECO:0000256" key="1">
    <source>
        <dbReference type="SAM" id="SignalP"/>
    </source>
</evidence>
<dbReference type="KEGG" id="geo:Geob_3355"/>
<evidence type="ECO:0000259" key="2">
    <source>
        <dbReference type="Pfam" id="PF04069"/>
    </source>
</evidence>
<dbReference type="AlphaFoldDB" id="B9M514"/>
<dbReference type="Pfam" id="PF04069">
    <property type="entry name" value="OpuAC"/>
    <property type="match status" value="1"/>
</dbReference>
<dbReference type="OrthoDB" id="9801163at2"/>
<name>B9M514_GEODF</name>
<dbReference type="InterPro" id="IPR007210">
    <property type="entry name" value="ABC_Gly_betaine_transp_sub-bd"/>
</dbReference>
<keyword evidence="1" id="KW-0732">Signal</keyword>
<feature type="chain" id="PRO_5002888752" evidence="1">
    <location>
        <begin position="23"/>
        <end position="192"/>
    </location>
</feature>
<feature type="domain" description="ABC-type glycine betaine transport system substrate-binding" evidence="2">
    <location>
        <begin position="29"/>
        <end position="122"/>
    </location>
</feature>
<protein>
    <submittedName>
        <fullName evidence="3">Lipoprotein, putative</fullName>
    </submittedName>
</protein>